<dbReference type="Proteomes" id="UP000709295">
    <property type="component" value="Unassembled WGS sequence"/>
</dbReference>
<keyword evidence="2" id="KW-1185">Reference proteome</keyword>
<protein>
    <submittedName>
        <fullName evidence="1">Uncharacterized protein</fullName>
    </submittedName>
</protein>
<reference evidence="1" key="1">
    <citation type="submission" date="2021-01" db="EMBL/GenBank/DDBJ databases">
        <title>Phytophthora aleatoria, a newly-described species from Pinus radiata is distinct from Phytophthora cactorum isolates based on comparative genomics.</title>
        <authorList>
            <person name="Mcdougal R."/>
            <person name="Panda P."/>
            <person name="Williams N."/>
            <person name="Studholme D.J."/>
        </authorList>
    </citation>
    <scope>NUCLEOTIDE SEQUENCE</scope>
    <source>
        <strain evidence="1">NZFS 4037</strain>
    </source>
</reference>
<dbReference type="AlphaFoldDB" id="A0A8J5J4Y9"/>
<comment type="caution">
    <text evidence="1">The sequence shown here is derived from an EMBL/GenBank/DDBJ whole genome shotgun (WGS) entry which is preliminary data.</text>
</comment>
<sequence length="79" mass="9053">MFSDLEMIMSRSAATGSFALYNGEVTWLADKVPVQRYRFIKWLATEPNAATMVFRMDDKSREYEVSQYLLADNSDSDGN</sequence>
<evidence type="ECO:0000313" key="1">
    <source>
        <dbReference type="EMBL" id="KAG6974411.1"/>
    </source>
</evidence>
<dbReference type="EMBL" id="JAENGY010000089">
    <property type="protein sequence ID" value="KAG6974411.1"/>
    <property type="molecule type" value="Genomic_DNA"/>
</dbReference>
<name>A0A8J5J4Y9_9STRA</name>
<evidence type="ECO:0000313" key="2">
    <source>
        <dbReference type="Proteomes" id="UP000709295"/>
    </source>
</evidence>
<gene>
    <name evidence="1" type="ORF">JG688_00003078</name>
</gene>
<proteinExistence type="predicted"/>
<organism evidence="1 2">
    <name type="scientific">Phytophthora aleatoria</name>
    <dbReference type="NCBI Taxonomy" id="2496075"/>
    <lineage>
        <taxon>Eukaryota</taxon>
        <taxon>Sar</taxon>
        <taxon>Stramenopiles</taxon>
        <taxon>Oomycota</taxon>
        <taxon>Peronosporomycetes</taxon>
        <taxon>Peronosporales</taxon>
        <taxon>Peronosporaceae</taxon>
        <taxon>Phytophthora</taxon>
    </lineage>
</organism>
<accession>A0A8J5J4Y9</accession>